<feature type="binding site" evidence="16">
    <location>
        <begin position="403"/>
        <end position="408"/>
    </location>
    <ligand>
        <name>substrate</name>
    </ligand>
</feature>
<evidence type="ECO:0000256" key="4">
    <source>
        <dbReference type="ARBA" id="ARBA00012268"/>
    </source>
</evidence>
<dbReference type="OrthoDB" id="226102at2"/>
<keyword evidence="7 14" id="KW-0378">Hydrolase</keyword>
<dbReference type="SUPFAM" id="SSF81296">
    <property type="entry name" value="E set domains"/>
    <property type="match status" value="1"/>
</dbReference>
<dbReference type="CDD" id="cd02853">
    <property type="entry name" value="E_set_MTHase_like_N"/>
    <property type="match status" value="1"/>
</dbReference>
<name>A0A5C6FDQ8_9BACT</name>
<dbReference type="CDD" id="cd11325">
    <property type="entry name" value="AmyAc_GTHase"/>
    <property type="match status" value="1"/>
</dbReference>
<evidence type="ECO:0000256" key="10">
    <source>
        <dbReference type="ARBA" id="ARBA00032057"/>
    </source>
</evidence>
<gene>
    <name evidence="19" type="primary">treZ</name>
    <name evidence="19" type="ORF">Poly59_11470</name>
</gene>
<evidence type="ECO:0000256" key="5">
    <source>
        <dbReference type="ARBA" id="ARBA00015938"/>
    </source>
</evidence>
<evidence type="ECO:0000256" key="2">
    <source>
        <dbReference type="ARBA" id="ARBA00005199"/>
    </source>
</evidence>
<dbReference type="RefSeq" id="WP_146533007.1">
    <property type="nucleotide sequence ID" value="NZ_SJPX01000001.1"/>
</dbReference>
<evidence type="ECO:0000256" key="7">
    <source>
        <dbReference type="ARBA" id="ARBA00022801"/>
    </source>
</evidence>
<evidence type="ECO:0000256" key="6">
    <source>
        <dbReference type="ARBA" id="ARBA00022490"/>
    </source>
</evidence>
<evidence type="ECO:0000256" key="14">
    <source>
        <dbReference type="PIRNR" id="PIRNR006337"/>
    </source>
</evidence>
<dbReference type="InterPro" id="IPR012768">
    <property type="entry name" value="Trehalose_TreZ"/>
</dbReference>
<evidence type="ECO:0000256" key="9">
    <source>
        <dbReference type="ARBA" id="ARBA00023295"/>
    </source>
</evidence>
<dbReference type="Gene3D" id="1.10.10.760">
    <property type="entry name" value="E-set domains of sugar-utilizing enzymes"/>
    <property type="match status" value="1"/>
</dbReference>
<keyword evidence="20" id="KW-1185">Reference proteome</keyword>
<keyword evidence="9 14" id="KW-0326">Glycosidase</keyword>
<evidence type="ECO:0000259" key="18">
    <source>
        <dbReference type="SMART" id="SM00642"/>
    </source>
</evidence>
<comment type="subcellular location">
    <subcellularLocation>
        <location evidence="1 15">Cytoplasm</location>
    </subcellularLocation>
</comment>
<comment type="caution">
    <text evidence="19">The sequence shown here is derived from an EMBL/GenBank/DDBJ whole genome shotgun (WGS) entry which is preliminary data.</text>
</comment>
<dbReference type="SMART" id="SM00642">
    <property type="entry name" value="Aamy"/>
    <property type="match status" value="1"/>
</dbReference>
<dbReference type="Proteomes" id="UP000317977">
    <property type="component" value="Unassembled WGS sequence"/>
</dbReference>
<dbReference type="GO" id="GO:0005992">
    <property type="term" value="P:trehalose biosynthetic process"/>
    <property type="evidence" value="ECO:0007669"/>
    <property type="project" value="UniProtKB-UniRule"/>
</dbReference>
<dbReference type="NCBIfam" id="TIGR02402">
    <property type="entry name" value="trehalose_TreZ"/>
    <property type="match status" value="1"/>
</dbReference>
<comment type="similarity">
    <text evidence="3 14">Belongs to the glycosyl hydrolase 13 family.</text>
</comment>
<comment type="catalytic activity">
    <reaction evidence="12 14">
        <text>hydrolysis of (1-&gt;4)-alpha-D-glucosidic linkage in 4-alpha-D-[(1-&gt;4)-alpha-D-glucanosyl]n trehalose to yield trehalose and (1-&gt;4)-alpha-D-glucan.</text>
        <dbReference type="EC" id="3.2.1.141"/>
    </reaction>
</comment>
<sequence>MNAVDMDPASIAPTELHRILGGRPLSGDRASFCVWSPTSDRVDVHLVGSKRTVPLAKTDGGYHACVIDGVKAGDGYFYRFDGGPDRPDPASRYQPNGVHQASVVVCDSFDWTDKEWRIPPREDWVIYELHVGAFTGAGTFVSAIDRLDELVQLGVNVIELMPVADSAGRWNWGYDGVCLFAPNRNYGSPDDFRRLVDAAHMKGLAVVLDVVYNHLGPEGNYLGESGPYLSAKHHTVWGSAPNFDDPVHGEQLRRFFIANVIYWFDEFHLDGLRVDAIHCMTDTSDRHIVRDMSDAVAEWSSQTGRAGVLIAESNVHDDQMLVPTADGGCGFDAQWSDDFLHSLFAVVRPGEQLSSRSYEPGMDLDQVLRMGYVYAGTLVDQRGRRPLGDRVDTSGLIYNIQNHDFIGNHPLGQRLHQLTSLETQAAAATLLMLSPGIPMIFMGEEFACEQPFGFFVDFGDEATRQAVVEGRKREYPQHDWSGGASPIDAAAFFQSKIGPAAAGTATMRQWYQTLIATRRDWCGRGLISGDNVEIQTNVDAGLFLMRYRYQGNVGTVAVRLSDERSKSDKIEFEWEGKLILDSREESGVNENELLRNHAKVFWT</sequence>
<dbReference type="Gene3D" id="3.20.20.80">
    <property type="entry name" value="Glycosidases"/>
    <property type="match status" value="1"/>
</dbReference>
<evidence type="ECO:0000256" key="16">
    <source>
        <dbReference type="PIRSR" id="PIRSR006337-2"/>
    </source>
</evidence>
<dbReference type="Pfam" id="PF00128">
    <property type="entry name" value="Alpha-amylase"/>
    <property type="match status" value="1"/>
</dbReference>
<comment type="pathway">
    <text evidence="2 14">Glycan biosynthesis; trehalose biosynthesis.</text>
</comment>
<feature type="binding site" evidence="16">
    <location>
        <begin position="337"/>
        <end position="341"/>
    </location>
    <ligand>
        <name>substrate</name>
    </ligand>
</feature>
<evidence type="ECO:0000313" key="20">
    <source>
        <dbReference type="Proteomes" id="UP000317977"/>
    </source>
</evidence>
<feature type="binding site" evidence="16">
    <location>
        <begin position="273"/>
        <end position="278"/>
    </location>
    <ligand>
        <name>substrate</name>
    </ligand>
</feature>
<dbReference type="GO" id="GO:0005737">
    <property type="term" value="C:cytoplasm"/>
    <property type="evidence" value="ECO:0007669"/>
    <property type="project" value="UniProtKB-SubCell"/>
</dbReference>
<dbReference type="InterPro" id="IPR013783">
    <property type="entry name" value="Ig-like_fold"/>
</dbReference>
<accession>A0A5C6FDQ8</accession>
<feature type="active site" description="Nucleophile" evidence="15">
    <location>
        <position position="275"/>
    </location>
</feature>
<reference evidence="19 20" key="1">
    <citation type="submission" date="2019-02" db="EMBL/GenBank/DDBJ databases">
        <title>Deep-cultivation of Planctomycetes and their phenomic and genomic characterization uncovers novel biology.</title>
        <authorList>
            <person name="Wiegand S."/>
            <person name="Jogler M."/>
            <person name="Boedeker C."/>
            <person name="Pinto D."/>
            <person name="Vollmers J."/>
            <person name="Rivas-Marin E."/>
            <person name="Kohn T."/>
            <person name="Peeters S.H."/>
            <person name="Heuer A."/>
            <person name="Rast P."/>
            <person name="Oberbeckmann S."/>
            <person name="Bunk B."/>
            <person name="Jeske O."/>
            <person name="Meyerdierks A."/>
            <person name="Storesund J.E."/>
            <person name="Kallscheuer N."/>
            <person name="Luecker S."/>
            <person name="Lage O.M."/>
            <person name="Pohl T."/>
            <person name="Merkel B.J."/>
            <person name="Hornburger P."/>
            <person name="Mueller R.-W."/>
            <person name="Bruemmer F."/>
            <person name="Labrenz M."/>
            <person name="Spormann A.M."/>
            <person name="Op Den Camp H."/>
            <person name="Overmann J."/>
            <person name="Amann R."/>
            <person name="Jetten M.S.M."/>
            <person name="Mascher T."/>
            <person name="Medema M.H."/>
            <person name="Devos D.P."/>
            <person name="Kaster A.-K."/>
            <person name="Ovreas L."/>
            <person name="Rohde M."/>
            <person name="Galperin M.Y."/>
            <person name="Jogler C."/>
        </authorList>
    </citation>
    <scope>NUCLEOTIDE SEQUENCE [LARGE SCALE GENOMIC DNA]</scope>
    <source>
        <strain evidence="19 20">Poly59</strain>
    </source>
</reference>
<evidence type="ECO:0000256" key="12">
    <source>
        <dbReference type="ARBA" id="ARBA00034013"/>
    </source>
</evidence>
<protein>
    <recommendedName>
        <fullName evidence="5 13">Malto-oligosyltrehalose trehalohydrolase</fullName>
        <shortName evidence="14">MTHase</shortName>
        <ecNumber evidence="4 13">3.2.1.141</ecNumber>
    </recommendedName>
    <alternativeName>
        <fullName evidence="11 14">4-alpha-D-((1-&gt;4)-alpha-D-glucano)trehalose trehalohydrolase</fullName>
    </alternativeName>
    <alternativeName>
        <fullName evidence="10 14">Maltooligosyl trehalose trehalohydrolase</fullName>
    </alternativeName>
</protein>
<keyword evidence="6" id="KW-0963">Cytoplasm</keyword>
<keyword evidence="8" id="KW-0119">Carbohydrate metabolism</keyword>
<evidence type="ECO:0000256" key="3">
    <source>
        <dbReference type="ARBA" id="ARBA00008061"/>
    </source>
</evidence>
<dbReference type="GO" id="GO:0033942">
    <property type="term" value="F:4-alpha-D-(1-&gt;4)-alpha-D-glucanotrehalose trehalohydrolase activity"/>
    <property type="evidence" value="ECO:0007669"/>
    <property type="project" value="UniProtKB-EC"/>
</dbReference>
<dbReference type="InterPro" id="IPR014756">
    <property type="entry name" value="Ig_E-set"/>
</dbReference>
<dbReference type="InterPro" id="IPR006047">
    <property type="entry name" value="GH13_cat_dom"/>
</dbReference>
<evidence type="ECO:0000256" key="13">
    <source>
        <dbReference type="NCBIfam" id="TIGR02402"/>
    </source>
</evidence>
<dbReference type="PIRSF" id="PIRSF006337">
    <property type="entry name" value="Trehalose_TreZ"/>
    <property type="match status" value="1"/>
</dbReference>
<organism evidence="19 20">
    <name type="scientific">Rubripirellula reticaptiva</name>
    <dbReference type="NCBI Taxonomy" id="2528013"/>
    <lineage>
        <taxon>Bacteria</taxon>
        <taxon>Pseudomonadati</taxon>
        <taxon>Planctomycetota</taxon>
        <taxon>Planctomycetia</taxon>
        <taxon>Pirellulales</taxon>
        <taxon>Pirellulaceae</taxon>
        <taxon>Rubripirellula</taxon>
    </lineage>
</organism>
<dbReference type="AlphaFoldDB" id="A0A5C6FDQ8"/>
<feature type="domain" description="Glycosyl hydrolase family 13 catalytic" evidence="18">
    <location>
        <begin position="103"/>
        <end position="471"/>
    </location>
</feature>
<evidence type="ECO:0000313" key="19">
    <source>
        <dbReference type="EMBL" id="TWU58236.1"/>
    </source>
</evidence>
<evidence type="ECO:0000256" key="11">
    <source>
        <dbReference type="ARBA" id="ARBA00033284"/>
    </source>
</evidence>
<proteinExistence type="inferred from homology"/>
<evidence type="ECO:0000256" key="8">
    <source>
        <dbReference type="ARBA" id="ARBA00023277"/>
    </source>
</evidence>
<dbReference type="Gene3D" id="2.60.40.10">
    <property type="entry name" value="Immunoglobulins"/>
    <property type="match status" value="1"/>
</dbReference>
<feature type="site" description="Transition state stabilizer" evidence="17">
    <location>
        <position position="404"/>
    </location>
</feature>
<dbReference type="EMBL" id="SJPX01000001">
    <property type="protein sequence ID" value="TWU58236.1"/>
    <property type="molecule type" value="Genomic_DNA"/>
</dbReference>
<evidence type="ECO:0000256" key="1">
    <source>
        <dbReference type="ARBA" id="ARBA00004496"/>
    </source>
</evidence>
<dbReference type="PANTHER" id="PTHR43651:SF11">
    <property type="entry name" value="MALTO-OLIGOSYLTREHALOSE TREHALOHYDROLASE"/>
    <property type="match status" value="1"/>
</dbReference>
<dbReference type="InterPro" id="IPR044901">
    <property type="entry name" value="Trehalose_TreZ_E-set_sf"/>
</dbReference>
<dbReference type="UniPathway" id="UPA00299"/>
<dbReference type="InterPro" id="IPR017853">
    <property type="entry name" value="GH"/>
</dbReference>
<dbReference type="EC" id="3.2.1.141" evidence="4 13"/>
<evidence type="ECO:0000256" key="15">
    <source>
        <dbReference type="PIRSR" id="PIRSR006337-1"/>
    </source>
</evidence>
<dbReference type="SUPFAM" id="SSF51445">
    <property type="entry name" value="(Trans)glycosidases"/>
    <property type="match status" value="1"/>
</dbReference>
<feature type="active site" description="Proton donor" evidence="15">
    <location>
        <position position="312"/>
    </location>
</feature>
<dbReference type="PANTHER" id="PTHR43651">
    <property type="entry name" value="1,4-ALPHA-GLUCAN-BRANCHING ENZYME"/>
    <property type="match status" value="1"/>
</dbReference>
<evidence type="ECO:0000256" key="17">
    <source>
        <dbReference type="PIRSR" id="PIRSR006337-3"/>
    </source>
</evidence>